<dbReference type="KEGG" id="hbq:QI031_00060"/>
<proteinExistence type="predicted"/>
<accession>A0AAJ6NT58</accession>
<dbReference type="KEGG" id="hbq:QI031_16675"/>
<sequence>MNLEVYKTSLQHLTAGGVPQDIAEKASIVVAKDDPHKPDLGRSSEDQQAVNQAMEHYHRGQTNAQQ</sequence>
<dbReference type="Proteomes" id="UP001223520">
    <property type="component" value="Chromosome"/>
</dbReference>
<feature type="region of interest" description="Disordered" evidence="1">
    <location>
        <begin position="33"/>
        <end position="66"/>
    </location>
</feature>
<dbReference type="KEGG" id="hbq:QI031_30250"/>
<dbReference type="AlphaFoldDB" id="A0AAJ6NT58"/>
<keyword evidence="5" id="KW-1185">Reference proteome</keyword>
<evidence type="ECO:0000313" key="3">
    <source>
        <dbReference type="EMBL" id="WGV25938.1"/>
    </source>
</evidence>
<name>A0AAJ6NT58_9CYAN</name>
<evidence type="ECO:0000313" key="5">
    <source>
        <dbReference type="Proteomes" id="UP001223520"/>
    </source>
</evidence>
<reference evidence="3 5" key="1">
    <citation type="journal article" date="2023" name="Limnol Oceanogr Lett">
        <title>Environmental adaptations by the intertidal Antarctic cyanobacterium Halotia branconii CENA392 as revealed using long-read genome sequencing.</title>
        <authorList>
            <person name="Dextro R.B."/>
            <person name="Delbaje E."/>
            <person name="Freitas P.N.N."/>
            <person name="Geraldes V."/>
            <person name="Pinto E."/>
            <person name="Long P.F."/>
            <person name="Fiore M.F."/>
        </authorList>
    </citation>
    <scope>NUCLEOTIDE SEQUENCE [LARGE SCALE GENOMIC DNA]</scope>
    <source>
        <strain evidence="3 5">CENA392</strain>
    </source>
</reference>
<gene>
    <name evidence="4" type="ORF">QI031_00060</name>
    <name evidence="2" type="ORF">QI031_16675</name>
    <name evidence="3" type="ORF">QI031_30250</name>
</gene>
<evidence type="ECO:0000256" key="1">
    <source>
        <dbReference type="SAM" id="MobiDB-lite"/>
    </source>
</evidence>
<feature type="compositionally biased region" description="Basic and acidic residues" evidence="1">
    <location>
        <begin position="33"/>
        <end position="45"/>
    </location>
</feature>
<protein>
    <submittedName>
        <fullName evidence="3">Uncharacterized protein</fullName>
    </submittedName>
</protein>
<evidence type="ECO:0000313" key="2">
    <source>
        <dbReference type="EMBL" id="WGV23459.1"/>
    </source>
</evidence>
<evidence type="ECO:0000313" key="4">
    <source>
        <dbReference type="EMBL" id="WGV25954.1"/>
    </source>
</evidence>
<dbReference type="EMBL" id="CP124543">
    <property type="protein sequence ID" value="WGV23459.1"/>
    <property type="molecule type" value="Genomic_DNA"/>
</dbReference>
<dbReference type="RefSeq" id="WP_281480785.1">
    <property type="nucleotide sequence ID" value="NZ_CP124543.1"/>
</dbReference>
<dbReference type="EMBL" id="CP124543">
    <property type="protein sequence ID" value="WGV25954.1"/>
    <property type="molecule type" value="Genomic_DNA"/>
</dbReference>
<dbReference type="EMBL" id="CP124543">
    <property type="protein sequence ID" value="WGV25938.1"/>
    <property type="molecule type" value="Genomic_DNA"/>
</dbReference>
<organism evidence="3 5">
    <name type="scientific">Halotia branconii CENA392</name>
    <dbReference type="NCBI Taxonomy" id="1539056"/>
    <lineage>
        <taxon>Bacteria</taxon>
        <taxon>Bacillati</taxon>
        <taxon>Cyanobacteriota</taxon>
        <taxon>Cyanophyceae</taxon>
        <taxon>Nostocales</taxon>
        <taxon>Nodulariaceae</taxon>
        <taxon>Halotia</taxon>
    </lineage>
</organism>